<keyword evidence="3" id="KW-1185">Reference proteome</keyword>
<protein>
    <submittedName>
        <fullName evidence="2">Lantibiotic biosynthesis protein</fullName>
    </submittedName>
</protein>
<gene>
    <name evidence="2" type="ORF">Cco03nite_18040</name>
</gene>
<dbReference type="Proteomes" id="UP000630887">
    <property type="component" value="Unassembled WGS sequence"/>
</dbReference>
<reference evidence="2 3" key="1">
    <citation type="submission" date="2021-01" db="EMBL/GenBank/DDBJ databases">
        <title>Whole genome shotgun sequence of Catellatospora coxensis NBRC 107359.</title>
        <authorList>
            <person name="Komaki H."/>
            <person name="Tamura T."/>
        </authorList>
    </citation>
    <scope>NUCLEOTIDE SEQUENCE [LARGE SCALE GENOMIC DNA]</scope>
    <source>
        <strain evidence="2 3">NBRC 107359</strain>
    </source>
</reference>
<dbReference type="RefSeq" id="WP_203691005.1">
    <property type="nucleotide sequence ID" value="NZ_BAAALC010000016.1"/>
</dbReference>
<name>A0A8J3P646_9ACTN</name>
<evidence type="ECO:0000259" key="1">
    <source>
        <dbReference type="Pfam" id="PF14028"/>
    </source>
</evidence>
<organism evidence="2 3">
    <name type="scientific">Catellatospora coxensis</name>
    <dbReference type="NCBI Taxonomy" id="310354"/>
    <lineage>
        <taxon>Bacteria</taxon>
        <taxon>Bacillati</taxon>
        <taxon>Actinomycetota</taxon>
        <taxon>Actinomycetes</taxon>
        <taxon>Micromonosporales</taxon>
        <taxon>Micromonosporaceae</taxon>
        <taxon>Catellatospora</taxon>
    </lineage>
</organism>
<dbReference type="InterPro" id="IPR023809">
    <property type="entry name" value="Thiopep_bacteriocin_synth_dom"/>
</dbReference>
<proteinExistence type="predicted"/>
<accession>A0A8J3P646</accession>
<dbReference type="Pfam" id="PF14028">
    <property type="entry name" value="Lant_dehydr_C"/>
    <property type="match status" value="1"/>
</dbReference>
<comment type="caution">
    <text evidence="2">The sequence shown here is derived from an EMBL/GenBank/DDBJ whole genome shotgun (WGS) entry which is preliminary data.</text>
</comment>
<dbReference type="EMBL" id="BONI01000011">
    <property type="protein sequence ID" value="GIG05104.1"/>
    <property type="molecule type" value="Genomic_DNA"/>
</dbReference>
<dbReference type="AlphaFoldDB" id="A0A8J3P646"/>
<dbReference type="NCBIfam" id="TIGR03891">
    <property type="entry name" value="thiopep_ocin"/>
    <property type="match status" value="1"/>
</dbReference>
<feature type="domain" description="Thiopeptide-type bacteriocin biosynthesis" evidence="1">
    <location>
        <begin position="17"/>
        <end position="343"/>
    </location>
</feature>
<evidence type="ECO:0000313" key="3">
    <source>
        <dbReference type="Proteomes" id="UP000630887"/>
    </source>
</evidence>
<sequence length="352" mass="40532">MSRHEFAAPVAAERGDWLAVHVFYASNNLPLLVDCMLPLVRQLQQRGLISGWFFIRYWMEGPHIRLRLRPATAAHEAEVRRQVEQEVQTFLRHRPALYHMDEELLGPLYKQMFLSEYTEQEWEDKYGDGGMPLRDNNSYAYLPYEPEYDKYAGPVGIEISEWHFERSSDMVMSLLETTNVHMRTVMFGLATQLMTAMTMTMLRDRESAAGFLDSYRDFWETAFQTPDPDRHARFDITYDEMAPRMIRRVGEICAAIDGQTPLTGFTGRWVAHCVELRERITAAAQAGELVFAARDGSGRVEVVTDPQAALRALLFSYVHMTNNRLGVSIVDEVYLSYLLHRVLAEAYAEAAR</sequence>
<evidence type="ECO:0000313" key="2">
    <source>
        <dbReference type="EMBL" id="GIG05104.1"/>
    </source>
</evidence>